<dbReference type="Proteomes" id="UP000835052">
    <property type="component" value="Unassembled WGS sequence"/>
</dbReference>
<accession>A0A8S1GTL6</accession>
<dbReference type="EMBL" id="CAJGYM010000003">
    <property type="protein sequence ID" value="CAD6185973.1"/>
    <property type="molecule type" value="Genomic_DNA"/>
</dbReference>
<dbReference type="AlphaFoldDB" id="A0A8S1GTL6"/>
<evidence type="ECO:0000313" key="1">
    <source>
        <dbReference type="EMBL" id="CAD6185973.1"/>
    </source>
</evidence>
<comment type="caution">
    <text evidence="1">The sequence shown here is derived from an EMBL/GenBank/DDBJ whole genome shotgun (WGS) entry which is preliminary data.</text>
</comment>
<proteinExistence type="predicted"/>
<sequence length="211" mass="23901">MNPRLLANAAVVVFLSRSSSIYPILCRVLIRNRYGKPTSLNKQLGYYDWDSNTISTVLREDWWTGEGKVVDGWLREGSIMCPSCDFFCEKCETPSSIPTYIGDPEIDEPSGYHMLRASTEVDYPYFPFRIPVDFVLVNAVGDGDLNQHRRIVFEKKNRLFDRFTGWVTPGSVAVAPGRPSFISSSDRPPIDLDDFESPVRYLLGAAPHQQL</sequence>
<name>A0A8S1GTL6_9PELO</name>
<organism evidence="1 2">
    <name type="scientific">Caenorhabditis auriculariae</name>
    <dbReference type="NCBI Taxonomy" id="2777116"/>
    <lineage>
        <taxon>Eukaryota</taxon>
        <taxon>Metazoa</taxon>
        <taxon>Ecdysozoa</taxon>
        <taxon>Nematoda</taxon>
        <taxon>Chromadorea</taxon>
        <taxon>Rhabditida</taxon>
        <taxon>Rhabditina</taxon>
        <taxon>Rhabditomorpha</taxon>
        <taxon>Rhabditoidea</taxon>
        <taxon>Rhabditidae</taxon>
        <taxon>Peloderinae</taxon>
        <taxon>Caenorhabditis</taxon>
    </lineage>
</organism>
<dbReference type="OrthoDB" id="527990at2759"/>
<keyword evidence="2" id="KW-1185">Reference proteome</keyword>
<protein>
    <submittedName>
        <fullName evidence="1">Uncharacterized protein</fullName>
    </submittedName>
</protein>
<gene>
    <name evidence="1" type="ORF">CAUJ_LOCUS1892</name>
</gene>
<evidence type="ECO:0000313" key="2">
    <source>
        <dbReference type="Proteomes" id="UP000835052"/>
    </source>
</evidence>
<reference evidence="1" key="1">
    <citation type="submission" date="2020-10" db="EMBL/GenBank/DDBJ databases">
        <authorList>
            <person name="Kikuchi T."/>
        </authorList>
    </citation>
    <scope>NUCLEOTIDE SEQUENCE</scope>
    <source>
        <strain evidence="1">NKZ352</strain>
    </source>
</reference>